<dbReference type="AlphaFoldDB" id="A0AAN4W1K4"/>
<dbReference type="EMBL" id="BQKE01000002">
    <property type="protein sequence ID" value="GJM63031.1"/>
    <property type="molecule type" value="Genomic_DNA"/>
</dbReference>
<reference evidence="1 2" key="1">
    <citation type="submission" date="2021-12" db="EMBL/GenBank/DDBJ databases">
        <title>Genome sequencing of bacteria with rrn-lacking chromosome and rrn-plasmid.</title>
        <authorList>
            <person name="Anda M."/>
            <person name="Iwasaki W."/>
        </authorList>
    </citation>
    <scope>NUCLEOTIDE SEQUENCE [LARGE SCALE GENOMIC DNA]</scope>
    <source>
        <strain evidence="1 2">NBRC 15940</strain>
    </source>
</reference>
<evidence type="ECO:0000313" key="1">
    <source>
        <dbReference type="EMBL" id="GJM63031.1"/>
    </source>
</evidence>
<name>A0AAN4W1K4_9BACT</name>
<proteinExistence type="predicted"/>
<protein>
    <submittedName>
        <fullName evidence="1">Uncharacterized protein</fullName>
    </submittedName>
</protein>
<sequence>MLKVSGGFRSISGADCYAVIRSAIDTFAKQGFEVFDKLRMALMMAYSL</sequence>
<comment type="caution">
    <text evidence="1">The sequence shown here is derived from an EMBL/GenBank/DDBJ whole genome shotgun (WGS) entry which is preliminary data.</text>
</comment>
<accession>A0AAN4W1K4</accession>
<organism evidence="1 2">
    <name type="scientific">Persicobacter diffluens</name>
    <dbReference type="NCBI Taxonomy" id="981"/>
    <lineage>
        <taxon>Bacteria</taxon>
        <taxon>Pseudomonadati</taxon>
        <taxon>Bacteroidota</taxon>
        <taxon>Cytophagia</taxon>
        <taxon>Cytophagales</taxon>
        <taxon>Persicobacteraceae</taxon>
        <taxon>Persicobacter</taxon>
    </lineage>
</organism>
<gene>
    <name evidence="1" type="ORF">PEDI_35830</name>
</gene>
<dbReference type="Proteomes" id="UP001310022">
    <property type="component" value="Unassembled WGS sequence"/>
</dbReference>
<dbReference type="RefSeq" id="WP_338238247.1">
    <property type="nucleotide sequence ID" value="NZ_BQKE01000002.1"/>
</dbReference>
<evidence type="ECO:0000313" key="2">
    <source>
        <dbReference type="Proteomes" id="UP001310022"/>
    </source>
</evidence>
<keyword evidence="2" id="KW-1185">Reference proteome</keyword>